<keyword evidence="2" id="KW-1185">Reference proteome</keyword>
<dbReference type="Proteomes" id="UP000265520">
    <property type="component" value="Unassembled WGS sequence"/>
</dbReference>
<reference evidence="1 2" key="1">
    <citation type="journal article" date="2018" name="Front. Plant Sci.">
        <title>Red Clover (Trifolium pratense) and Zigzag Clover (T. medium) - A Picture of Genomic Similarities and Differences.</title>
        <authorList>
            <person name="Dluhosova J."/>
            <person name="Istvanek J."/>
            <person name="Nedelnik J."/>
            <person name="Repkova J."/>
        </authorList>
    </citation>
    <scope>NUCLEOTIDE SEQUENCE [LARGE SCALE GENOMIC DNA]</scope>
    <source>
        <strain evidence="2">cv. 10/8</strain>
        <tissue evidence="1">Leaf</tissue>
    </source>
</reference>
<dbReference type="AlphaFoldDB" id="A0A392PMA7"/>
<feature type="non-terminal residue" evidence="1">
    <location>
        <position position="1"/>
    </location>
</feature>
<comment type="caution">
    <text evidence="1">The sequence shown here is derived from an EMBL/GenBank/DDBJ whole genome shotgun (WGS) entry which is preliminary data.</text>
</comment>
<evidence type="ECO:0000313" key="2">
    <source>
        <dbReference type="Proteomes" id="UP000265520"/>
    </source>
</evidence>
<dbReference type="EMBL" id="LXQA010086105">
    <property type="protein sequence ID" value="MCI12912.1"/>
    <property type="molecule type" value="Genomic_DNA"/>
</dbReference>
<proteinExistence type="predicted"/>
<accession>A0A392PMA7</accession>
<organism evidence="1 2">
    <name type="scientific">Trifolium medium</name>
    <dbReference type="NCBI Taxonomy" id="97028"/>
    <lineage>
        <taxon>Eukaryota</taxon>
        <taxon>Viridiplantae</taxon>
        <taxon>Streptophyta</taxon>
        <taxon>Embryophyta</taxon>
        <taxon>Tracheophyta</taxon>
        <taxon>Spermatophyta</taxon>
        <taxon>Magnoliopsida</taxon>
        <taxon>eudicotyledons</taxon>
        <taxon>Gunneridae</taxon>
        <taxon>Pentapetalae</taxon>
        <taxon>rosids</taxon>
        <taxon>fabids</taxon>
        <taxon>Fabales</taxon>
        <taxon>Fabaceae</taxon>
        <taxon>Papilionoideae</taxon>
        <taxon>50 kb inversion clade</taxon>
        <taxon>NPAAA clade</taxon>
        <taxon>Hologalegina</taxon>
        <taxon>IRL clade</taxon>
        <taxon>Trifolieae</taxon>
        <taxon>Trifolium</taxon>
    </lineage>
</organism>
<name>A0A392PMA7_9FABA</name>
<protein>
    <submittedName>
        <fullName evidence="1">Uncharacterized protein</fullName>
    </submittedName>
</protein>
<evidence type="ECO:0000313" key="1">
    <source>
        <dbReference type="EMBL" id="MCI12912.1"/>
    </source>
</evidence>
<sequence>TKESWFYIVRVKCGCLQEEETFLFGKLFGFLDRHFSVQAQEWRLVMSYVSNAPVAPL</sequence>